<organism evidence="1 2">
    <name type="scientific">Phyllobacterium endophyticum</name>
    <dbReference type="NCBI Taxonomy" id="1149773"/>
    <lineage>
        <taxon>Bacteria</taxon>
        <taxon>Pseudomonadati</taxon>
        <taxon>Pseudomonadota</taxon>
        <taxon>Alphaproteobacteria</taxon>
        <taxon>Hyphomicrobiales</taxon>
        <taxon>Phyllobacteriaceae</taxon>
        <taxon>Phyllobacterium</taxon>
    </lineage>
</organism>
<keyword evidence="2" id="KW-1185">Reference proteome</keyword>
<evidence type="ECO:0000313" key="2">
    <source>
        <dbReference type="Proteomes" id="UP000241158"/>
    </source>
</evidence>
<proteinExistence type="predicted"/>
<sequence length="88" mass="9164">MVDAAEAAVSPIAGSFEGVARWVKDLGGGTKCVSLAGDGPAGAVAFGAVVQPEIINSDRVTMDRANRIRLSFCIDCASREQPLNDSQR</sequence>
<reference evidence="2" key="1">
    <citation type="submission" date="2017-11" db="EMBL/GenBank/DDBJ databases">
        <authorList>
            <person name="Kuznetsova I."/>
            <person name="Sazanova A."/>
            <person name="Chirak E."/>
            <person name="Safronova V."/>
            <person name="Willems A."/>
        </authorList>
    </citation>
    <scope>NUCLEOTIDE SEQUENCE [LARGE SCALE GENOMIC DNA]</scope>
    <source>
        <strain evidence="2">PEPV15</strain>
    </source>
</reference>
<gene>
    <name evidence="1" type="ORF">CU100_05375</name>
</gene>
<accession>A0A2P7B0Z0</accession>
<dbReference type="EMBL" id="PGGN01000001">
    <property type="protein sequence ID" value="PSH60136.1"/>
    <property type="molecule type" value="Genomic_DNA"/>
</dbReference>
<dbReference type="Proteomes" id="UP000241158">
    <property type="component" value="Unassembled WGS sequence"/>
</dbReference>
<evidence type="ECO:0000313" key="1">
    <source>
        <dbReference type="EMBL" id="PSH60136.1"/>
    </source>
</evidence>
<dbReference type="AlphaFoldDB" id="A0A2P7B0Z0"/>
<name>A0A2P7B0Z0_9HYPH</name>
<comment type="caution">
    <text evidence="1">The sequence shown here is derived from an EMBL/GenBank/DDBJ whole genome shotgun (WGS) entry which is preliminary data.</text>
</comment>
<protein>
    <submittedName>
        <fullName evidence="1">Uncharacterized protein</fullName>
    </submittedName>
</protein>